<dbReference type="PROSITE" id="PS50102">
    <property type="entry name" value="RRM"/>
    <property type="match status" value="1"/>
</dbReference>
<dbReference type="InterPro" id="IPR045137">
    <property type="entry name" value="RBM26/27"/>
</dbReference>
<feature type="compositionally biased region" description="Low complexity" evidence="9">
    <location>
        <begin position="566"/>
        <end position="577"/>
    </location>
</feature>
<dbReference type="Gene3D" id="1.20.1390.10">
    <property type="entry name" value="PWI domain"/>
    <property type="match status" value="1"/>
</dbReference>
<evidence type="ECO:0008006" key="14">
    <source>
        <dbReference type="Google" id="ProtNLM"/>
    </source>
</evidence>
<keyword evidence="4 6" id="KW-0694">RNA-binding</keyword>
<dbReference type="FunFam" id="3.30.70.330:FF:000647">
    <property type="entry name" value="CCCH zinc finger and RRM domain protein"/>
    <property type="match status" value="1"/>
</dbReference>
<keyword evidence="8" id="KW-0175">Coiled coil</keyword>
<dbReference type="EMBL" id="JAGMVJ010000012">
    <property type="protein sequence ID" value="KAH7084523.1"/>
    <property type="molecule type" value="Genomic_DNA"/>
</dbReference>
<accession>A0A8K0R5R5</accession>
<keyword evidence="1 7" id="KW-0479">Metal-binding</keyword>
<protein>
    <recommendedName>
        <fullName evidence="14">CCCH zinc finger and RRM domain-containing protein</fullName>
    </recommendedName>
</protein>
<evidence type="ECO:0000256" key="4">
    <source>
        <dbReference type="ARBA" id="ARBA00022884"/>
    </source>
</evidence>
<dbReference type="InterPro" id="IPR000504">
    <property type="entry name" value="RRM_dom"/>
</dbReference>
<evidence type="ECO:0000259" key="11">
    <source>
        <dbReference type="PROSITE" id="PS50103"/>
    </source>
</evidence>
<comment type="caution">
    <text evidence="12">The sequence shown here is derived from an EMBL/GenBank/DDBJ whole genome shotgun (WGS) entry which is preliminary data.</text>
</comment>
<organism evidence="12 13">
    <name type="scientific">Paraphoma chrysanthemicola</name>
    <dbReference type="NCBI Taxonomy" id="798071"/>
    <lineage>
        <taxon>Eukaryota</taxon>
        <taxon>Fungi</taxon>
        <taxon>Dikarya</taxon>
        <taxon>Ascomycota</taxon>
        <taxon>Pezizomycotina</taxon>
        <taxon>Dothideomycetes</taxon>
        <taxon>Pleosporomycetidae</taxon>
        <taxon>Pleosporales</taxon>
        <taxon>Pleosporineae</taxon>
        <taxon>Phaeosphaeriaceae</taxon>
        <taxon>Paraphoma</taxon>
    </lineage>
</organism>
<feature type="region of interest" description="Disordered" evidence="9">
    <location>
        <begin position="82"/>
        <end position="224"/>
    </location>
</feature>
<dbReference type="AlphaFoldDB" id="A0A8K0R5R5"/>
<feature type="compositionally biased region" description="Basic and acidic residues" evidence="9">
    <location>
        <begin position="181"/>
        <end position="196"/>
    </location>
</feature>
<evidence type="ECO:0000259" key="10">
    <source>
        <dbReference type="PROSITE" id="PS50102"/>
    </source>
</evidence>
<evidence type="ECO:0000313" key="13">
    <source>
        <dbReference type="Proteomes" id="UP000813461"/>
    </source>
</evidence>
<feature type="zinc finger region" description="C3H1-type" evidence="7">
    <location>
        <begin position="296"/>
        <end position="324"/>
    </location>
</feature>
<feature type="compositionally biased region" description="Polar residues" evidence="9">
    <location>
        <begin position="110"/>
        <end position="126"/>
    </location>
</feature>
<comment type="function">
    <text evidence="5">May be involved in the turnover of nuclear polyadenylated (pA+) RNA.</text>
</comment>
<proteinExistence type="predicted"/>
<feature type="domain" description="C3H1-type" evidence="11">
    <location>
        <begin position="296"/>
        <end position="324"/>
    </location>
</feature>
<dbReference type="InterPro" id="IPR000571">
    <property type="entry name" value="Znf_CCCH"/>
</dbReference>
<dbReference type="SMART" id="SM00360">
    <property type="entry name" value="RRM"/>
    <property type="match status" value="1"/>
</dbReference>
<dbReference type="InterPro" id="IPR035979">
    <property type="entry name" value="RBD_domain_sf"/>
</dbReference>
<gene>
    <name evidence="12" type="ORF">FB567DRAFT_473074</name>
</gene>
<dbReference type="Gene3D" id="3.30.70.330">
    <property type="match status" value="1"/>
</dbReference>
<evidence type="ECO:0000256" key="9">
    <source>
        <dbReference type="SAM" id="MobiDB-lite"/>
    </source>
</evidence>
<dbReference type="SUPFAM" id="SSF90229">
    <property type="entry name" value="CCCH zinc finger"/>
    <property type="match status" value="1"/>
</dbReference>
<dbReference type="InterPro" id="IPR002483">
    <property type="entry name" value="PWI_dom"/>
</dbReference>
<dbReference type="Pfam" id="PF01480">
    <property type="entry name" value="PWI"/>
    <property type="match status" value="1"/>
</dbReference>
<dbReference type="PROSITE" id="PS50103">
    <property type="entry name" value="ZF_C3H1"/>
    <property type="match status" value="1"/>
</dbReference>
<dbReference type="GO" id="GO:0008270">
    <property type="term" value="F:zinc ion binding"/>
    <property type="evidence" value="ECO:0007669"/>
    <property type="project" value="UniProtKB-KW"/>
</dbReference>
<dbReference type="SUPFAM" id="SSF54928">
    <property type="entry name" value="RNA-binding domain, RBD"/>
    <property type="match status" value="1"/>
</dbReference>
<feature type="coiled-coil region" evidence="8">
    <location>
        <begin position="484"/>
        <end position="534"/>
    </location>
</feature>
<feature type="compositionally biased region" description="Low complexity" evidence="9">
    <location>
        <begin position="93"/>
        <end position="105"/>
    </location>
</feature>
<evidence type="ECO:0000256" key="7">
    <source>
        <dbReference type="PROSITE-ProRule" id="PRU00723"/>
    </source>
</evidence>
<evidence type="ECO:0000256" key="1">
    <source>
        <dbReference type="ARBA" id="ARBA00022723"/>
    </source>
</evidence>
<dbReference type="GO" id="GO:0003723">
    <property type="term" value="F:RNA binding"/>
    <property type="evidence" value="ECO:0007669"/>
    <property type="project" value="UniProtKB-UniRule"/>
</dbReference>
<feature type="domain" description="RRM" evidence="10">
    <location>
        <begin position="381"/>
        <end position="453"/>
    </location>
</feature>
<reference evidence="12" key="1">
    <citation type="journal article" date="2021" name="Nat. Commun.">
        <title>Genetic determinants of endophytism in the Arabidopsis root mycobiome.</title>
        <authorList>
            <person name="Mesny F."/>
            <person name="Miyauchi S."/>
            <person name="Thiergart T."/>
            <person name="Pickel B."/>
            <person name="Atanasova L."/>
            <person name="Karlsson M."/>
            <person name="Huettel B."/>
            <person name="Barry K.W."/>
            <person name="Haridas S."/>
            <person name="Chen C."/>
            <person name="Bauer D."/>
            <person name="Andreopoulos W."/>
            <person name="Pangilinan J."/>
            <person name="LaButti K."/>
            <person name="Riley R."/>
            <person name="Lipzen A."/>
            <person name="Clum A."/>
            <person name="Drula E."/>
            <person name="Henrissat B."/>
            <person name="Kohler A."/>
            <person name="Grigoriev I.V."/>
            <person name="Martin F.M."/>
            <person name="Hacquard S."/>
        </authorList>
    </citation>
    <scope>NUCLEOTIDE SEQUENCE</scope>
    <source>
        <strain evidence="12">MPI-SDFR-AT-0120</strain>
    </source>
</reference>
<feature type="compositionally biased region" description="Acidic residues" evidence="9">
    <location>
        <begin position="755"/>
        <end position="767"/>
    </location>
</feature>
<dbReference type="Proteomes" id="UP000813461">
    <property type="component" value="Unassembled WGS sequence"/>
</dbReference>
<dbReference type="Pfam" id="PF00076">
    <property type="entry name" value="RRM_1"/>
    <property type="match status" value="1"/>
</dbReference>
<keyword evidence="2 7" id="KW-0863">Zinc-finger</keyword>
<dbReference type="GO" id="GO:0005634">
    <property type="term" value="C:nucleus"/>
    <property type="evidence" value="ECO:0007669"/>
    <property type="project" value="TreeGrafter"/>
</dbReference>
<dbReference type="PANTHER" id="PTHR14398:SF0">
    <property type="entry name" value="ZINC FINGER PROTEIN SWM"/>
    <property type="match status" value="1"/>
</dbReference>
<feature type="compositionally biased region" description="Polar residues" evidence="9">
    <location>
        <begin position="711"/>
        <end position="720"/>
    </location>
</feature>
<evidence type="ECO:0000256" key="8">
    <source>
        <dbReference type="SAM" id="Coils"/>
    </source>
</evidence>
<dbReference type="InterPro" id="IPR036855">
    <property type="entry name" value="Znf_CCCH_sf"/>
</dbReference>
<keyword evidence="3 7" id="KW-0862">Zinc</keyword>
<dbReference type="OrthoDB" id="443401at2759"/>
<dbReference type="SMART" id="SM00356">
    <property type="entry name" value="ZnF_C3H1"/>
    <property type="match status" value="1"/>
</dbReference>
<evidence type="ECO:0000256" key="6">
    <source>
        <dbReference type="PROSITE-ProRule" id="PRU00176"/>
    </source>
</evidence>
<dbReference type="CDD" id="cd12257">
    <property type="entry name" value="RRM1_RBM26_like"/>
    <property type="match status" value="1"/>
</dbReference>
<dbReference type="PANTHER" id="PTHR14398">
    <property type="entry name" value="RNA RECOGNITION RRM/RNP DOMAIN"/>
    <property type="match status" value="1"/>
</dbReference>
<evidence type="ECO:0000256" key="3">
    <source>
        <dbReference type="ARBA" id="ARBA00022833"/>
    </source>
</evidence>
<sequence>MLLREEDSGMFKRWLLPELETISDADAEVLADYVVALVTTNEPEATIRSNCLESLADFLQDHTAPFVENVFAVLKSKSYDSRVATKPNGTKPQATTTQRQHAQAAPIPSVVSNSSTDYEPQPSRATNIPPANAPKGPAASRASKAQHHLSGRPNATAPGQLGSPDANTQQDRQTSRKRKLVDRDTSEAQDAHDSHHTRAGTGHQPKKQAARQGAKGSGQHLRGSATTFEPQSAYAGFTPMPNLLPMANLPPPPPGPIPFDMSNPMAFFAMMAALGTGMPGMPSLPAIGQGSDPDSQSQRAKCYDYHNKGFCALGSMCQFEHGDTELDVPKYDPDQPSLETQYNLSAQQQLGPNKSFHRSAKGGRPRAHFSLPGPSYDRSNTTLVVEQIPQKDCSEEAVREFFSQFGSIAEVQMHTFKRLAIVKYEDHAAANNAYNSPKAVFDNRFVKVYWYRHDASFGASNGSDGDVVMTEGTAEPLDLEAIAKRQAEAQKAFEERQQKIARTEARAAEIERLLQEKDEEMITIKKQLADLAKDETDGTVEAQYAKDLATLQAEAEGLFAENEALPPTGRGRGTPPRGAYPGIPRGRGFSPYAPRRRGGPQGNVYRGRGGFNTVSARGKSSVKRLDNRPRRLAVANIEKGTAKDEALRQYLVNVPECISIEQHPHQANTLILAFQERYQAESFLDASRTIPDASPLELAWVPNDAFGGLSSAPTTTSTKNAAADAAADASDDDSSATVGGDEKAGGAEESAQQAEDMDVAEDGDQWL</sequence>
<feature type="compositionally biased region" description="Basic residues" evidence="9">
    <location>
        <begin position="355"/>
        <end position="367"/>
    </location>
</feature>
<feature type="region of interest" description="Disordered" evidence="9">
    <location>
        <begin position="353"/>
        <end position="373"/>
    </location>
</feature>
<evidence type="ECO:0000313" key="12">
    <source>
        <dbReference type="EMBL" id="KAH7084523.1"/>
    </source>
</evidence>
<feature type="region of interest" description="Disordered" evidence="9">
    <location>
        <begin position="710"/>
        <end position="767"/>
    </location>
</feature>
<evidence type="ECO:0000256" key="2">
    <source>
        <dbReference type="ARBA" id="ARBA00022771"/>
    </source>
</evidence>
<name>A0A8K0R5R5_9PLEO</name>
<keyword evidence="13" id="KW-1185">Reference proteome</keyword>
<dbReference type="InterPro" id="IPR012677">
    <property type="entry name" value="Nucleotide-bd_a/b_plait_sf"/>
</dbReference>
<evidence type="ECO:0000256" key="5">
    <source>
        <dbReference type="ARBA" id="ARBA00043866"/>
    </source>
</evidence>
<feature type="region of interest" description="Disordered" evidence="9">
    <location>
        <begin position="560"/>
        <end position="611"/>
    </location>
</feature>